<dbReference type="InterPro" id="IPR053022">
    <property type="entry name" value="Chloroplast_translocon_comp"/>
</dbReference>
<sequence length="1861" mass="195242">MGEHSPRQRPVWLLWVGRAGLGLGIILLISAIGGAWYGWRFVNRRLSPLVSQTLSELISRPVELGPVEGFTPTSLRFGLSRLPSTATDVDNATVEAVEVTFNPLPILWRRELLLKVTLVAPNAYIEQDESGRWVDITLQEAEPGAIEIRLSRVELRDAEVVLVPYTGLEDEIAAEAEPGQQTETATPLPPPRIPITFAPVNGHAEFLDEYRQILFDLSGQPASGGNFNIKGEYFTPLNIANIQLRGGDLSAADVSRLLSGLPIELFAGRANGNLLARIQPNQPLSLNGVASFEGVTAQIAQLPQSATNAVGALRFQGQLIGLENIQARYADAIPVVVDGLIHTQQGFEVDLQVPPVTIEQLAEAVNVELPLEASGEVQAQAQLRGPIDRPVVVGEFSNTQPIQVDRVDFSQASARFGLADSTLYVEDINLEPTVGGRVTGAGQFKLGEKQGIVLDFLAENVPADAIAQRYDVNPNNLTLGLVTARGQVVGPLDNLQAVVSSNIAGGTILAGAQITDGEIQGEIQAQGIRLAQLSPQVPPLLQAPFTGNVQLASPLADLSLNRTQALGQGQLNIAGGNVQVAGNLSAGQWQAVVQANGVQLGQLSADIPPNLRVPINGLFELSGNIDNLSLEALQATGQGQLEVAGGSANIAAQVDRGRFNALVGANNVQLGQLAPQLPPNLQAPFSGNFELTGNLNNLNLNTLQAAGGGEIALAGGVVNIPNAQLAGGQWSATAIAQNVQLNRLSPQLPPTVDGPFTGALQLAGNVDSFALENIQARAQGVLGLAGGSVEITESELQQGRWRANAIARGIQVNRLGPQIPPQFSGVLAGALLELGGTTASFAPQDIQLGGQIALNQLPILERGPFGANITWDGQRLQVLEAGAQGFRAVGTITPNFDNVLASTFNFSDIQLQDLDLANLPSALPQLPDTVQLVGRADFAGRAAGSLNAPGLDGSARLRGLAVNQVAFDPVLAGPVSFMSGQGANVQLVATEGTGTPDRIAVVLDSAFQPQSFTIQRDEAIATGTRQGDILAANVANFPLALLNLRPPTGPQGIVTGSLSGNFDVNLARFGVTGELAIDRPAVGLIRGDRLTAQLAFADGAGTLTSANLTIGQSLYTATGNFNLQGNNPSFQGNVNVAQGNVQDVLTALQWFELDDIQNGLTPRDYGEATDVQTIGVGLPGTPLLTQLRRFSEITQLVALRRQEIESDPIPRLAELAGTFDASINVAATLQTGISAQFDVAGADWEWRDYTFDSVVATGTLDNGVLSLLPVRIQFEDALVAFSGQVGGEQQSGQLRVENLPVDLIERFVDLPVDVTGRLDAIATLLGGSLENPQVRGVLSLEEGTLNQTPVESATGSFSLANGRLNFGSTLLISSSEPIEVSGSIPSPLPFGTVSPADREIRLTASLRDEGLALLNVLTGQQLQWIEGQGEVNVAVSGTLTQPIATGIARVENATIASTLLPDPITDIDGVLRFDRDRIIVESLTGDYGGGDVVAAGILPISSPLPGGDPALETPLTIGLERLGVNLKGIYNGGVNGNVLVTGAALSPILSGEIVLSNGSVLLSADRANAATNGGTAARQPGEGVITRFDNLRLSLGNAVEVTLPPIMNFRAVGDLTINGSLDDIRPAGTISLQRGAVNLFTTQFRLDRGYPQTATFTPETGLDPFLDVRLFASVSEVTGSRQPLSPIASEIIDNPINVAGTGLQTVRIVARVEGPASQLTENLELTSSPGRSESEIVALLGGGFVDTLGRGDSTLALANLAGSALLSNIQNVIGDALGLSEFRLFPTVLSEGGSRNSTLDLGAEASVDITGNVSASVLKILTNNQPAQFGLRYRLNENILFRGSTDFSGDNRALVEFERRF</sequence>
<dbReference type="GO" id="GO:0005886">
    <property type="term" value="C:plasma membrane"/>
    <property type="evidence" value="ECO:0007669"/>
    <property type="project" value="InterPro"/>
</dbReference>
<proteinExistence type="predicted"/>
<comment type="caution">
    <text evidence="8">The sequence shown here is derived from an EMBL/GenBank/DDBJ whole genome shotgun (WGS) entry which is preliminary data.</text>
</comment>
<dbReference type="PANTHER" id="PTHR34457">
    <property type="entry name" value="EMBRYO DEFECTIVE 2410"/>
    <property type="match status" value="1"/>
</dbReference>
<dbReference type="PANTHER" id="PTHR34457:SF3">
    <property type="entry name" value="PROTEIN TIC236, CHLOROPLASTIC"/>
    <property type="match status" value="1"/>
</dbReference>
<gene>
    <name evidence="8" type="ORF">BH720_11935</name>
</gene>
<feature type="transmembrane region" description="Helical" evidence="6">
    <location>
        <begin position="12"/>
        <end position="39"/>
    </location>
</feature>
<dbReference type="Pfam" id="PF04357">
    <property type="entry name" value="TamB"/>
    <property type="match status" value="1"/>
</dbReference>
<evidence type="ECO:0000256" key="4">
    <source>
        <dbReference type="ARBA" id="ARBA00023136"/>
    </source>
</evidence>
<dbReference type="InterPro" id="IPR007452">
    <property type="entry name" value="TamB_C"/>
</dbReference>
<keyword evidence="3 6" id="KW-1133">Transmembrane helix</keyword>
<evidence type="ECO:0000313" key="8">
    <source>
        <dbReference type="EMBL" id="OEJ74966.1"/>
    </source>
</evidence>
<evidence type="ECO:0000256" key="6">
    <source>
        <dbReference type="SAM" id="Phobius"/>
    </source>
</evidence>
<evidence type="ECO:0000256" key="2">
    <source>
        <dbReference type="ARBA" id="ARBA00022692"/>
    </source>
</evidence>
<keyword evidence="2 6" id="KW-0812">Transmembrane</keyword>
<keyword evidence="4 6" id="KW-0472">Membrane</keyword>
<reference evidence="8" key="1">
    <citation type="submission" date="2016-09" db="EMBL/GenBank/DDBJ databases">
        <title>Draft genome of thermotolerant cyanobacterium Desertifilum sp. strain IPPAS B-1220.</title>
        <authorList>
            <person name="Sinetova M.A."/>
            <person name="Bolakhan K."/>
            <person name="Zayadan B.K."/>
            <person name="Mironov K.S."/>
            <person name="Ustinova V."/>
            <person name="Kupriyanova E.V."/>
            <person name="Sidorov R.A."/>
            <person name="Skrypnik A.N."/>
            <person name="Gogoleva N.E."/>
            <person name="Gogolev Y.V."/>
            <person name="Los D.A."/>
        </authorList>
    </citation>
    <scope>NUCLEOTIDE SEQUENCE [LARGE SCALE GENOMIC DNA]</scope>
    <source>
        <strain evidence="8">IPPAS B-1220</strain>
    </source>
</reference>
<organism evidence="8">
    <name type="scientific">Desertifilum tharense IPPAS B-1220</name>
    <dbReference type="NCBI Taxonomy" id="1781255"/>
    <lineage>
        <taxon>Bacteria</taxon>
        <taxon>Bacillati</taxon>
        <taxon>Cyanobacteriota</taxon>
        <taxon>Cyanophyceae</taxon>
        <taxon>Desertifilales</taxon>
        <taxon>Desertifilaceae</taxon>
        <taxon>Desertifilum</taxon>
    </lineage>
</organism>
<evidence type="ECO:0000259" key="7">
    <source>
        <dbReference type="Pfam" id="PF04357"/>
    </source>
</evidence>
<protein>
    <recommendedName>
        <fullName evidence="7">Translocation and assembly module TamB C-terminal domain-containing protein</fullName>
    </recommendedName>
</protein>
<comment type="subcellular location">
    <subcellularLocation>
        <location evidence="1">Membrane</location>
        <topology evidence="1">Single-pass membrane protein</topology>
    </subcellularLocation>
</comment>
<evidence type="ECO:0000256" key="3">
    <source>
        <dbReference type="ARBA" id="ARBA00022989"/>
    </source>
</evidence>
<evidence type="ECO:0000256" key="5">
    <source>
        <dbReference type="SAM" id="MobiDB-lite"/>
    </source>
</evidence>
<dbReference type="EMBL" id="MJGC01000058">
    <property type="protein sequence ID" value="OEJ74966.1"/>
    <property type="molecule type" value="Genomic_DNA"/>
</dbReference>
<dbReference type="STRING" id="1781255.BH720_11935"/>
<feature type="region of interest" description="Disordered" evidence="5">
    <location>
        <begin position="172"/>
        <end position="192"/>
    </location>
</feature>
<evidence type="ECO:0000256" key="1">
    <source>
        <dbReference type="ARBA" id="ARBA00004167"/>
    </source>
</evidence>
<dbReference type="GO" id="GO:0009306">
    <property type="term" value="P:protein secretion"/>
    <property type="evidence" value="ECO:0007669"/>
    <property type="project" value="InterPro"/>
</dbReference>
<feature type="domain" description="Translocation and assembly module TamB C-terminal" evidence="7">
    <location>
        <begin position="1483"/>
        <end position="1861"/>
    </location>
</feature>
<name>A0A1E5QJU2_9CYAN</name>
<accession>A0A1E5QJU2</accession>